<evidence type="ECO:0000313" key="2">
    <source>
        <dbReference type="Proteomes" id="UP000828941"/>
    </source>
</evidence>
<proteinExistence type="predicted"/>
<name>A0ACB9LG23_BAUVA</name>
<evidence type="ECO:0000313" key="1">
    <source>
        <dbReference type="EMBL" id="KAI4308446.1"/>
    </source>
</evidence>
<protein>
    <submittedName>
        <fullName evidence="1">Uncharacterized protein</fullName>
    </submittedName>
</protein>
<keyword evidence="2" id="KW-1185">Reference proteome</keyword>
<sequence>MAEESSERSTTTPVTASLSKTMVTNAKFDVEKFDGTNNFGMWQCEVLDILYQQELDFALEEEKPDDIEEKDWTRINRLACGTIRLCLSKEQKYPFMRETSAHKLWKELEDKFMKKSTENKLYMRTKLYRFQYLPGTTMNKHITRFDSLVTDLLNLDENINDIDKALILLASLPDEYEHLIVSMLAGKETITFKEVTTALYSNEIRKKDKLEHRSSVGEAHTVRGRSQSRKPGRRGRSRSKGKVAKDECAFCHEKGHWKKDCPKLQKKKGKAVAEACVAENDESDYSLSCVSVETCTDEWLLDSGCSFHMCSRKEWFFNFEEIDGGAVYLADNQSHKIAGFGSIYLKNHDGSTRALTDVRYIPKFAKNLISLGALESKGFTINMQNGILKVISGALVVMKGVRKNLYHYQGSTAVGIAAAAVEADKEAEITKLWHMRLGHAGEKSLQTLAKQGLLKGAKNCKMDFCEQCVLGKQTRVKFANAIHNTKGIMDYIHSDVWGPTKTASLGNKHYFVTFVDDFSRRVWVYTMRSKDEVLGKFLAWKKMMENQTGRKIKVLRSDNGTEYRNDPFFDVCKEEGISRHFTVRNTPQQNGVAERMNRTLLERVRCMLSHADLGKQFWAEAVTYAGHLINRLPSAALKGKTPLEVWSGKPAYDYDSLRVFGSTAYYHVKESKLDPRAKKALFMGVTSGVKGFRLWCLSSKKIISSKDVTFDESAMLKKVTTDGIKSDNTSHQPKRSQQQVEGTPQQVEFQTTTTKLVDDQRVDLDTLETELETREEEVLTQESLQQQDLPIAISRPRRELRKPARFKDMVAYAFPVVEEGIPQTFLEASSSPDKEKWKKAMDEEMKSLEKNHTWKLAKLPKGKKEIGCKWVYAQKEGFPNKNDIRYKARLVAKGYAQKEGIDYNEVFSPVVKHSSIRILLALVAQFGLELVQLDVKTAFLHGDLEEEIYMTQPGGFKVAGKEDWVCKLNKSLYGLKQSPRQWYKKFDQFMIGQNYTRSSFDHCVYFCKLHNGSFIYLLLYVDDMLIASKNREEINRLKAQLSKEFEMKDLGEAKKILGMEITRDRKRGILFLTQKQYLKKVLQRFSITEKTKPVSTPLALHFKLSASQCPKTKEEEEYMSKVPYSNAVGSLMYAMVCTRPDISHAVGIVSRYMHNLGKEHWQAVKWILRYILKTLDVGLIFEKNDVGQHIVGYCDSDYAGDLDKRRSTTGYVFTLAKAPISWKSTLQSTVALSTTEAEYMAITEAVKEAIWLQGLLEDLGVSQKHIVVYCDSQSAIHLAKNQVYHARTKHIDVRYHFVREIIEEGGVLVQKIKTTDNPADALTKVVTGIKFNHCLNLINILQV</sequence>
<organism evidence="1 2">
    <name type="scientific">Bauhinia variegata</name>
    <name type="common">Purple orchid tree</name>
    <name type="synonym">Phanera variegata</name>
    <dbReference type="NCBI Taxonomy" id="167791"/>
    <lineage>
        <taxon>Eukaryota</taxon>
        <taxon>Viridiplantae</taxon>
        <taxon>Streptophyta</taxon>
        <taxon>Embryophyta</taxon>
        <taxon>Tracheophyta</taxon>
        <taxon>Spermatophyta</taxon>
        <taxon>Magnoliopsida</taxon>
        <taxon>eudicotyledons</taxon>
        <taxon>Gunneridae</taxon>
        <taxon>Pentapetalae</taxon>
        <taxon>rosids</taxon>
        <taxon>fabids</taxon>
        <taxon>Fabales</taxon>
        <taxon>Fabaceae</taxon>
        <taxon>Cercidoideae</taxon>
        <taxon>Cercideae</taxon>
        <taxon>Bauhiniinae</taxon>
        <taxon>Bauhinia</taxon>
    </lineage>
</organism>
<dbReference type="EMBL" id="CM039437">
    <property type="protein sequence ID" value="KAI4308446.1"/>
    <property type="molecule type" value="Genomic_DNA"/>
</dbReference>
<gene>
    <name evidence="1" type="ORF">L6164_031523</name>
</gene>
<accession>A0ACB9LG23</accession>
<reference evidence="1 2" key="1">
    <citation type="journal article" date="2022" name="DNA Res.">
        <title>Chromosomal-level genome assembly of the orchid tree Bauhinia variegata (Leguminosae; Cercidoideae) supports the allotetraploid origin hypothesis of Bauhinia.</title>
        <authorList>
            <person name="Zhong Y."/>
            <person name="Chen Y."/>
            <person name="Zheng D."/>
            <person name="Pang J."/>
            <person name="Liu Y."/>
            <person name="Luo S."/>
            <person name="Meng S."/>
            <person name="Qian L."/>
            <person name="Wei D."/>
            <person name="Dai S."/>
            <person name="Zhou R."/>
        </authorList>
    </citation>
    <scope>NUCLEOTIDE SEQUENCE [LARGE SCALE GENOMIC DNA]</scope>
    <source>
        <strain evidence="1">BV-YZ2020</strain>
    </source>
</reference>
<dbReference type="Proteomes" id="UP000828941">
    <property type="component" value="Chromosome 12"/>
</dbReference>
<comment type="caution">
    <text evidence="1">The sequence shown here is derived from an EMBL/GenBank/DDBJ whole genome shotgun (WGS) entry which is preliminary data.</text>
</comment>